<accession>A0ABD1F7I9</accession>
<sequence>LYIEYERSRDQNLKQVFDSFSQNNYAVFTLDFASIENFLGGSKGPTEFGVIRVALAT</sequence>
<dbReference type="EMBL" id="JBDJPC010000002">
    <property type="protein sequence ID" value="KAL1513535.1"/>
    <property type="molecule type" value="Genomic_DNA"/>
</dbReference>
<evidence type="ECO:0000313" key="2">
    <source>
        <dbReference type="Proteomes" id="UP001566132"/>
    </source>
</evidence>
<dbReference type="Proteomes" id="UP001566132">
    <property type="component" value="Unassembled WGS sequence"/>
</dbReference>
<keyword evidence="2" id="KW-1185">Reference proteome</keyword>
<dbReference type="AlphaFoldDB" id="A0ABD1F7I9"/>
<name>A0ABD1F7I9_HYPHA</name>
<proteinExistence type="predicted"/>
<feature type="non-terminal residue" evidence="1">
    <location>
        <position position="57"/>
    </location>
</feature>
<reference evidence="1 2" key="1">
    <citation type="submission" date="2024-05" db="EMBL/GenBank/DDBJ databases">
        <title>Genetic variation in Jamaican populations of the coffee berry borer (Hypothenemus hampei).</title>
        <authorList>
            <person name="Errbii M."/>
            <person name="Myrie A."/>
        </authorList>
    </citation>
    <scope>NUCLEOTIDE SEQUENCE [LARGE SCALE GENOMIC DNA]</scope>
    <source>
        <strain evidence="1">JA-Hopewell-2020-01-JO</strain>
        <tissue evidence="1">Whole body</tissue>
    </source>
</reference>
<comment type="caution">
    <text evidence="1">The sequence shown here is derived from an EMBL/GenBank/DDBJ whole genome shotgun (WGS) entry which is preliminary data.</text>
</comment>
<protein>
    <submittedName>
        <fullName evidence="1">Uncharacterized protein</fullName>
    </submittedName>
</protein>
<organism evidence="1 2">
    <name type="scientific">Hypothenemus hampei</name>
    <name type="common">Coffee berry borer</name>
    <dbReference type="NCBI Taxonomy" id="57062"/>
    <lineage>
        <taxon>Eukaryota</taxon>
        <taxon>Metazoa</taxon>
        <taxon>Ecdysozoa</taxon>
        <taxon>Arthropoda</taxon>
        <taxon>Hexapoda</taxon>
        <taxon>Insecta</taxon>
        <taxon>Pterygota</taxon>
        <taxon>Neoptera</taxon>
        <taxon>Endopterygota</taxon>
        <taxon>Coleoptera</taxon>
        <taxon>Polyphaga</taxon>
        <taxon>Cucujiformia</taxon>
        <taxon>Curculionidae</taxon>
        <taxon>Scolytinae</taxon>
        <taxon>Hypothenemus</taxon>
    </lineage>
</organism>
<feature type="non-terminal residue" evidence="1">
    <location>
        <position position="1"/>
    </location>
</feature>
<evidence type="ECO:0000313" key="1">
    <source>
        <dbReference type="EMBL" id="KAL1513535.1"/>
    </source>
</evidence>
<gene>
    <name evidence="1" type="ORF">ABEB36_002936</name>
</gene>